<dbReference type="FunFam" id="2.60.200.30:FF:000009">
    <property type="entry name" value="Poly(P)/ATP NAD kinase"/>
    <property type="match status" value="1"/>
</dbReference>
<dbReference type="GO" id="GO:0019674">
    <property type="term" value="P:NAD+ metabolic process"/>
    <property type="evidence" value="ECO:0007669"/>
    <property type="project" value="InterPro"/>
</dbReference>
<organism evidence="9 10">
    <name type="scientific">Kazachstania africana (strain ATCC 22294 / BCRC 22015 / CBS 2517 / CECT 1963 / NBRC 1671 / NRRL Y-8276)</name>
    <name type="common">Yeast</name>
    <name type="synonym">Kluyveromyces africanus</name>
    <dbReference type="NCBI Taxonomy" id="1071382"/>
    <lineage>
        <taxon>Eukaryota</taxon>
        <taxon>Fungi</taxon>
        <taxon>Dikarya</taxon>
        <taxon>Ascomycota</taxon>
        <taxon>Saccharomycotina</taxon>
        <taxon>Saccharomycetes</taxon>
        <taxon>Saccharomycetales</taxon>
        <taxon>Saccharomycetaceae</taxon>
        <taxon>Kazachstania</taxon>
    </lineage>
</organism>
<dbReference type="InterPro" id="IPR002504">
    <property type="entry name" value="NADK"/>
</dbReference>
<dbReference type="OrthoDB" id="24581at2759"/>
<evidence type="ECO:0000256" key="7">
    <source>
        <dbReference type="ARBA" id="ARBA00023027"/>
    </source>
</evidence>
<dbReference type="GO" id="GO:0006741">
    <property type="term" value="P:NADP+ biosynthetic process"/>
    <property type="evidence" value="ECO:0007669"/>
    <property type="project" value="EnsemblFungi"/>
</dbReference>
<feature type="compositionally biased region" description="Polar residues" evidence="8">
    <location>
        <begin position="21"/>
        <end position="31"/>
    </location>
</feature>
<keyword evidence="2" id="KW-0808">Transferase</keyword>
<dbReference type="InterPro" id="IPR016064">
    <property type="entry name" value="NAD/diacylglycerol_kinase_sf"/>
</dbReference>
<proteinExistence type="inferred from homology"/>
<evidence type="ECO:0000256" key="5">
    <source>
        <dbReference type="ARBA" id="ARBA00022840"/>
    </source>
</evidence>
<dbReference type="GeneID" id="13882680"/>
<reference evidence="9 10" key="1">
    <citation type="journal article" date="2011" name="Proc. Natl. Acad. Sci. U.S.A.">
        <title>Evolutionary erosion of yeast sex chromosomes by mating-type switching accidents.</title>
        <authorList>
            <person name="Gordon J.L."/>
            <person name="Armisen D."/>
            <person name="Proux-Wera E."/>
            <person name="Oheigeartaigh S.S."/>
            <person name="Byrne K.P."/>
            <person name="Wolfe K.H."/>
        </authorList>
    </citation>
    <scope>NUCLEOTIDE SEQUENCE [LARGE SCALE GENOMIC DNA]</scope>
    <source>
        <strain evidence="10">ATCC 22294 / BCRC 22015 / CBS 2517 / CECT 1963 / NBRC 1671 / NRRL Y-8276</strain>
    </source>
</reference>
<feature type="compositionally biased region" description="Low complexity" evidence="8">
    <location>
        <begin position="512"/>
        <end position="540"/>
    </location>
</feature>
<protein>
    <recommendedName>
        <fullName evidence="11">NAD+ kinase</fullName>
    </recommendedName>
</protein>
<keyword evidence="3" id="KW-0547">Nucleotide-binding</keyword>
<dbReference type="EMBL" id="HE650825">
    <property type="protein sequence ID" value="CCF58203.1"/>
    <property type="molecule type" value="Genomic_DNA"/>
</dbReference>
<dbReference type="PANTHER" id="PTHR20275">
    <property type="entry name" value="NAD KINASE"/>
    <property type="match status" value="1"/>
</dbReference>
<evidence type="ECO:0000256" key="2">
    <source>
        <dbReference type="ARBA" id="ARBA00022679"/>
    </source>
</evidence>
<dbReference type="Gene3D" id="3.40.50.10330">
    <property type="entry name" value="Probable inorganic polyphosphate/atp-NAD kinase, domain 1"/>
    <property type="match status" value="1"/>
</dbReference>
<dbReference type="GO" id="GO:0005524">
    <property type="term" value="F:ATP binding"/>
    <property type="evidence" value="ECO:0007669"/>
    <property type="project" value="UniProtKB-KW"/>
</dbReference>
<keyword evidence="7" id="KW-0520">NAD</keyword>
<evidence type="ECO:0000256" key="6">
    <source>
        <dbReference type="ARBA" id="ARBA00022857"/>
    </source>
</evidence>
<dbReference type="eggNOG" id="KOG2178">
    <property type="taxonomic scope" value="Eukaryota"/>
</dbReference>
<dbReference type="PANTHER" id="PTHR20275:SF0">
    <property type="entry name" value="NAD KINASE"/>
    <property type="match status" value="1"/>
</dbReference>
<dbReference type="InParanoid" id="H2AV03"/>
<dbReference type="RefSeq" id="XP_003957338.1">
    <property type="nucleotide sequence ID" value="XM_003957289.1"/>
</dbReference>
<dbReference type="AlphaFoldDB" id="H2AV03"/>
<keyword evidence="5" id="KW-0067">ATP-binding</keyword>
<evidence type="ECO:0000256" key="3">
    <source>
        <dbReference type="ARBA" id="ARBA00022741"/>
    </source>
</evidence>
<dbReference type="SUPFAM" id="SSF111331">
    <property type="entry name" value="NAD kinase/diacylglycerol kinase-like"/>
    <property type="match status" value="1"/>
</dbReference>
<feature type="compositionally biased region" description="Acidic residues" evidence="8">
    <location>
        <begin position="541"/>
        <end position="551"/>
    </location>
</feature>
<feature type="region of interest" description="Disordered" evidence="8">
    <location>
        <begin position="510"/>
        <end position="557"/>
    </location>
</feature>
<feature type="compositionally biased region" description="Low complexity" evidence="8">
    <location>
        <begin position="1"/>
        <end position="20"/>
    </location>
</feature>
<name>H2AV03_KAZAF</name>
<dbReference type="Pfam" id="PF20143">
    <property type="entry name" value="NAD_kinase_C"/>
    <property type="match status" value="1"/>
</dbReference>
<dbReference type="InterPro" id="IPR017438">
    <property type="entry name" value="ATP-NAD_kinase_N"/>
</dbReference>
<evidence type="ECO:0000313" key="9">
    <source>
        <dbReference type="EMBL" id="CCF58203.1"/>
    </source>
</evidence>
<dbReference type="Gene3D" id="2.60.200.30">
    <property type="entry name" value="Probable inorganic polyphosphate/atp-NAD kinase, domain 2"/>
    <property type="match status" value="1"/>
</dbReference>
<dbReference type="HAMAP" id="MF_00361">
    <property type="entry name" value="NAD_kinase"/>
    <property type="match status" value="1"/>
</dbReference>
<evidence type="ECO:0008006" key="11">
    <source>
        <dbReference type="Google" id="ProtNLM"/>
    </source>
</evidence>
<dbReference type="HOGENOM" id="CLU_008831_1_2_1"/>
<sequence>MKLKSTSTSASTDALSSGGSNETKVNQKSATNSVYDKAETLKLMQHISSKSVPSMSLNNDDIAIIDEDDEEYHDDLRNLKTINNLQNAKSVIRKLSHSNNVTATKDGRLPAASKSHFEFASTAHNIRMLNKDISKTKVNLTVENLIIISKLNDMSILYLNREMIAWILTQYPSTNVYVQDIFKDSEQFAANELCTDSNCTLSRIRYWNKEFVEENDFFFDLCITLGGDGTVLFASSLFQKYVPPTISFALGSLGFLTNFDFEDFKSILRNTINHKIKTNLRMRLHCKVYRRHKPKRDPSTGKKICYVELVDEHHVLNEVTIDRGPSPFISNLELYGDGCLMTVAQADGLIIATPTGSTAYSLSAGGSLIYPTVNAIAVTPVCPHTLSFRPIVLPESCNLKVKVATQSRGTSWASFDGKGRVELRQGDFITVSASPYAFQTVQHSNTEFIDSISRLLNWNVREQQKSFTHMLSDKNKKKFAEEFVLEEKEDDELIEVRKIGEQLFSTLELGKTNHSSPSTRSSSSSATAVNTFSTSTQDVETTSESDSEEEKDAFCSGNVRVIRRS</sequence>
<dbReference type="STRING" id="1071382.H2AV03"/>
<dbReference type="KEGG" id="kaf:KAFR_0E00490"/>
<gene>
    <name evidence="9" type="primary">KAFR0E00490</name>
    <name evidence="9" type="ORF">KAFR_0E00490</name>
</gene>
<accession>H2AV03</accession>
<evidence type="ECO:0000256" key="1">
    <source>
        <dbReference type="ARBA" id="ARBA00010995"/>
    </source>
</evidence>
<feature type="region of interest" description="Disordered" evidence="8">
    <location>
        <begin position="1"/>
        <end position="31"/>
    </location>
</feature>
<dbReference type="GO" id="GO:0003951">
    <property type="term" value="F:NAD+ kinase activity"/>
    <property type="evidence" value="ECO:0007669"/>
    <property type="project" value="EnsemblFungi"/>
</dbReference>
<keyword evidence="6" id="KW-0521">NADP</keyword>
<dbReference type="GO" id="GO:0042736">
    <property type="term" value="F:NADH kinase activity"/>
    <property type="evidence" value="ECO:0007669"/>
    <property type="project" value="EnsemblFungi"/>
</dbReference>
<evidence type="ECO:0000313" key="10">
    <source>
        <dbReference type="Proteomes" id="UP000005220"/>
    </source>
</evidence>
<keyword evidence="10" id="KW-1185">Reference proteome</keyword>
<keyword evidence="4" id="KW-0418">Kinase</keyword>
<dbReference type="Proteomes" id="UP000005220">
    <property type="component" value="Chromosome 5"/>
</dbReference>
<dbReference type="Pfam" id="PF01513">
    <property type="entry name" value="NAD_kinase"/>
    <property type="match status" value="1"/>
</dbReference>
<comment type="similarity">
    <text evidence="1">Belongs to the NAD kinase family.</text>
</comment>
<evidence type="ECO:0000256" key="8">
    <source>
        <dbReference type="SAM" id="MobiDB-lite"/>
    </source>
</evidence>
<evidence type="ECO:0000256" key="4">
    <source>
        <dbReference type="ARBA" id="ARBA00022777"/>
    </source>
</evidence>
<dbReference type="InterPro" id="IPR017437">
    <property type="entry name" value="ATP-NAD_kinase_PpnK-typ_C"/>
</dbReference>